<protein>
    <submittedName>
        <fullName evidence="1">Uncharacterized protein</fullName>
    </submittedName>
</protein>
<sequence length="64" mass="7316">MEKDKAKDDKEYIEIEKKDIKEVEHKTLHPGEAEFSLQNASFDPGENEYLNENGAARKNYCGGL</sequence>
<evidence type="ECO:0000313" key="1">
    <source>
        <dbReference type="EMBL" id="MDQ0254651.1"/>
    </source>
</evidence>
<comment type="caution">
    <text evidence="1">The sequence shown here is derived from an EMBL/GenBank/DDBJ whole genome shotgun (WGS) entry which is preliminary data.</text>
</comment>
<accession>A0ABT9ZV92</accession>
<name>A0ABT9ZV92_9BACI</name>
<organism evidence="1 2">
    <name type="scientific">Evansella vedderi</name>
    <dbReference type="NCBI Taxonomy" id="38282"/>
    <lineage>
        <taxon>Bacteria</taxon>
        <taxon>Bacillati</taxon>
        <taxon>Bacillota</taxon>
        <taxon>Bacilli</taxon>
        <taxon>Bacillales</taxon>
        <taxon>Bacillaceae</taxon>
        <taxon>Evansella</taxon>
    </lineage>
</organism>
<gene>
    <name evidence="1" type="ORF">J2S74_002030</name>
</gene>
<proteinExistence type="predicted"/>
<dbReference type="Proteomes" id="UP001230005">
    <property type="component" value="Unassembled WGS sequence"/>
</dbReference>
<evidence type="ECO:0000313" key="2">
    <source>
        <dbReference type="Proteomes" id="UP001230005"/>
    </source>
</evidence>
<keyword evidence="2" id="KW-1185">Reference proteome</keyword>
<dbReference type="EMBL" id="JAUSUG010000007">
    <property type="protein sequence ID" value="MDQ0254651.1"/>
    <property type="molecule type" value="Genomic_DNA"/>
</dbReference>
<reference evidence="1 2" key="1">
    <citation type="submission" date="2023-07" db="EMBL/GenBank/DDBJ databases">
        <title>Genomic Encyclopedia of Type Strains, Phase IV (KMG-IV): sequencing the most valuable type-strain genomes for metagenomic binning, comparative biology and taxonomic classification.</title>
        <authorList>
            <person name="Goeker M."/>
        </authorList>
    </citation>
    <scope>NUCLEOTIDE SEQUENCE [LARGE SCALE GENOMIC DNA]</scope>
    <source>
        <strain evidence="1 2">DSM 9768</strain>
    </source>
</reference>
<dbReference type="RefSeq" id="WP_307324912.1">
    <property type="nucleotide sequence ID" value="NZ_JAUSUG010000007.1"/>
</dbReference>